<protein>
    <submittedName>
        <fullName evidence="2">ABC-type uncharacterized transport system, periplasmic component</fullName>
    </submittedName>
</protein>
<feature type="chain" id="PRO_5003687155" evidence="1">
    <location>
        <begin position="31"/>
        <end position="324"/>
    </location>
</feature>
<dbReference type="InterPro" id="IPR007487">
    <property type="entry name" value="ABC_transpt-TYRBP-like"/>
</dbReference>
<sequence length="324" mass="35095">MSQKRRMRGFLALTTLLAAVLVLGSSAAWSAEKKVVLMWVGKAAMAKRVSTGFIWGMKELAPQVELVQYRDLDSMNSAEKIFNEAQTGSNGIIFLRSNGAEFLGKLASPPKVPCFVGGCNNPTELGAVTNLNAPEGMITGVTYFIPYPKRFEAIRSIFPNVKSVCLLVQKGHPSTPIEQAGTKAQCERFKITYNEVVAENVTQLVEGAKQQVNRVDLFIISTTALVLDNLSSIQGVANPAKKPIFSYAGDRAEKGATAEMAANDEKMGKMLAESVVEVVVKGIPISRVPVKLDTDPDIIINETVVKALNLTIPSEVLKRAKIVK</sequence>
<dbReference type="EMBL" id="CP003360">
    <property type="protein sequence ID" value="AFM24429.1"/>
    <property type="molecule type" value="Genomic_DNA"/>
</dbReference>
<keyword evidence="1" id="KW-0732">Signal</keyword>
<dbReference type="HOGENOM" id="CLU_867820_0_0_7"/>
<dbReference type="Proteomes" id="UP000006055">
    <property type="component" value="Chromosome"/>
</dbReference>
<keyword evidence="3" id="KW-1185">Reference proteome</keyword>
<dbReference type="PANTHER" id="PTHR35271:SF1">
    <property type="entry name" value="ABC TRANSPORTER, SUBSTRATE-BINDING LIPOPROTEIN"/>
    <property type="match status" value="1"/>
</dbReference>
<organism evidence="2 3">
    <name type="scientific">Desulfomonile tiedjei (strain ATCC 49306 / DSM 6799 / DCB-1)</name>
    <dbReference type="NCBI Taxonomy" id="706587"/>
    <lineage>
        <taxon>Bacteria</taxon>
        <taxon>Pseudomonadati</taxon>
        <taxon>Thermodesulfobacteriota</taxon>
        <taxon>Desulfomonilia</taxon>
        <taxon>Desulfomonilales</taxon>
        <taxon>Desulfomonilaceae</taxon>
        <taxon>Desulfomonile</taxon>
    </lineage>
</organism>
<gene>
    <name evidence="2" type="ordered locus">Desti_1719</name>
</gene>
<feature type="signal peptide" evidence="1">
    <location>
        <begin position="1"/>
        <end position="30"/>
    </location>
</feature>
<dbReference type="Gene3D" id="3.40.50.2300">
    <property type="match status" value="2"/>
</dbReference>
<dbReference type="KEGG" id="dti:Desti_1719"/>
<dbReference type="RefSeq" id="WP_014809576.1">
    <property type="nucleotide sequence ID" value="NC_018025.1"/>
</dbReference>
<dbReference type="eggNOG" id="COG2984">
    <property type="taxonomic scope" value="Bacteria"/>
</dbReference>
<evidence type="ECO:0000313" key="2">
    <source>
        <dbReference type="EMBL" id="AFM24429.1"/>
    </source>
</evidence>
<evidence type="ECO:0000256" key="1">
    <source>
        <dbReference type="SAM" id="SignalP"/>
    </source>
</evidence>
<evidence type="ECO:0000313" key="3">
    <source>
        <dbReference type="Proteomes" id="UP000006055"/>
    </source>
</evidence>
<dbReference type="OrthoDB" id="9776955at2"/>
<dbReference type="Pfam" id="PF04392">
    <property type="entry name" value="ABC_sub_bind"/>
    <property type="match status" value="1"/>
</dbReference>
<name>I4C4D8_DESTA</name>
<reference evidence="3" key="1">
    <citation type="submission" date="2012-06" db="EMBL/GenBank/DDBJ databases">
        <title>Complete sequence of chromosome of Desulfomonile tiedjei DSM 6799.</title>
        <authorList>
            <person name="Lucas S."/>
            <person name="Copeland A."/>
            <person name="Lapidus A."/>
            <person name="Glavina del Rio T."/>
            <person name="Dalin E."/>
            <person name="Tice H."/>
            <person name="Bruce D."/>
            <person name="Goodwin L."/>
            <person name="Pitluck S."/>
            <person name="Peters L."/>
            <person name="Ovchinnikova G."/>
            <person name="Zeytun A."/>
            <person name="Lu M."/>
            <person name="Kyrpides N."/>
            <person name="Mavromatis K."/>
            <person name="Ivanova N."/>
            <person name="Brettin T."/>
            <person name="Detter J.C."/>
            <person name="Han C."/>
            <person name="Larimer F."/>
            <person name="Land M."/>
            <person name="Hauser L."/>
            <person name="Markowitz V."/>
            <person name="Cheng J.-F."/>
            <person name="Hugenholtz P."/>
            <person name="Woyke T."/>
            <person name="Wu D."/>
            <person name="Spring S."/>
            <person name="Schroeder M."/>
            <person name="Brambilla E."/>
            <person name="Klenk H.-P."/>
            <person name="Eisen J.A."/>
        </authorList>
    </citation>
    <scope>NUCLEOTIDE SEQUENCE [LARGE SCALE GENOMIC DNA]</scope>
    <source>
        <strain evidence="3">ATCC 49306 / DSM 6799 / DCB-1</strain>
    </source>
</reference>
<proteinExistence type="predicted"/>
<dbReference type="PANTHER" id="PTHR35271">
    <property type="entry name" value="ABC TRANSPORTER, SUBSTRATE-BINDING LIPOPROTEIN-RELATED"/>
    <property type="match status" value="1"/>
</dbReference>
<accession>I4C4D8</accession>
<dbReference type="AlphaFoldDB" id="I4C4D8"/>